<comment type="caution">
    <text evidence="11">The sequence shown here is derived from an EMBL/GenBank/DDBJ whole genome shotgun (WGS) entry which is preliminary data.</text>
</comment>
<proteinExistence type="inferred from homology"/>
<keyword evidence="3" id="KW-1003">Cell membrane</keyword>
<keyword evidence="12" id="KW-1185">Reference proteome</keyword>
<dbReference type="PANTHER" id="PTHR40765">
    <property type="entry name" value="ESX-2 SECRETION SYSTEM ATPASE ECCB2"/>
    <property type="match status" value="1"/>
</dbReference>
<protein>
    <submittedName>
        <fullName evidence="11">Type VII secretion protein EccB</fullName>
    </submittedName>
</protein>
<organism evidence="11 12">
    <name type="scientific">Krasilnikovia cinnamomea</name>
    <dbReference type="NCBI Taxonomy" id="349313"/>
    <lineage>
        <taxon>Bacteria</taxon>
        <taxon>Bacillati</taxon>
        <taxon>Actinomycetota</taxon>
        <taxon>Actinomycetes</taxon>
        <taxon>Micromonosporales</taxon>
        <taxon>Micromonosporaceae</taxon>
        <taxon>Krasilnikovia</taxon>
    </lineage>
</organism>
<evidence type="ECO:0000256" key="5">
    <source>
        <dbReference type="ARBA" id="ARBA00022741"/>
    </source>
</evidence>
<dbReference type="Gene3D" id="3.30.2390.20">
    <property type="entry name" value="Type VII secretion system EccB, repeat 1 domain"/>
    <property type="match status" value="1"/>
</dbReference>
<dbReference type="Proteomes" id="UP000292564">
    <property type="component" value="Unassembled WGS sequence"/>
</dbReference>
<dbReference type="Gene3D" id="2.40.50.910">
    <property type="entry name" value="Type VII secretion system EccB, repeat 3 domain"/>
    <property type="match status" value="1"/>
</dbReference>
<keyword evidence="7" id="KW-0067">ATP-binding</keyword>
<comment type="subcellular location">
    <subcellularLocation>
        <location evidence="1">Cell membrane</location>
        <topology evidence="1">Single-pass membrane protein</topology>
    </subcellularLocation>
</comment>
<evidence type="ECO:0000256" key="1">
    <source>
        <dbReference type="ARBA" id="ARBA00004162"/>
    </source>
</evidence>
<evidence type="ECO:0000256" key="7">
    <source>
        <dbReference type="ARBA" id="ARBA00022840"/>
    </source>
</evidence>
<evidence type="ECO:0000256" key="2">
    <source>
        <dbReference type="ARBA" id="ARBA00008149"/>
    </source>
</evidence>
<name>A0A4Q7ZQV2_9ACTN</name>
<dbReference type="InterPro" id="IPR044857">
    <property type="entry name" value="T7SS_EccB_R1"/>
</dbReference>
<dbReference type="GO" id="GO:0005576">
    <property type="term" value="C:extracellular region"/>
    <property type="evidence" value="ECO:0007669"/>
    <property type="project" value="TreeGrafter"/>
</dbReference>
<keyword evidence="8 10" id="KW-1133">Transmembrane helix</keyword>
<reference evidence="11 12" key="1">
    <citation type="submission" date="2019-02" db="EMBL/GenBank/DDBJ databases">
        <title>Sequencing the genomes of 1000 actinobacteria strains.</title>
        <authorList>
            <person name="Klenk H.-P."/>
        </authorList>
    </citation>
    <scope>NUCLEOTIDE SEQUENCE [LARGE SCALE GENOMIC DNA]</scope>
    <source>
        <strain evidence="11 12">DSM 45162</strain>
    </source>
</reference>
<comment type="similarity">
    <text evidence="2">Belongs to the EccB family.</text>
</comment>
<accession>A0A4Q7ZQV2</accession>
<dbReference type="OrthoDB" id="3847604at2"/>
<evidence type="ECO:0000256" key="10">
    <source>
        <dbReference type="SAM" id="Phobius"/>
    </source>
</evidence>
<dbReference type="InterPro" id="IPR042485">
    <property type="entry name" value="T7SS_EccB_R3"/>
</dbReference>
<evidence type="ECO:0000313" key="11">
    <source>
        <dbReference type="EMBL" id="RZU53500.1"/>
    </source>
</evidence>
<evidence type="ECO:0000256" key="3">
    <source>
        <dbReference type="ARBA" id="ARBA00022475"/>
    </source>
</evidence>
<evidence type="ECO:0000313" key="12">
    <source>
        <dbReference type="Proteomes" id="UP000292564"/>
    </source>
</evidence>
<evidence type="ECO:0000256" key="9">
    <source>
        <dbReference type="ARBA" id="ARBA00023136"/>
    </source>
</evidence>
<evidence type="ECO:0000256" key="6">
    <source>
        <dbReference type="ARBA" id="ARBA00022801"/>
    </source>
</evidence>
<keyword evidence="9 10" id="KW-0472">Membrane</keyword>
<evidence type="ECO:0000256" key="4">
    <source>
        <dbReference type="ARBA" id="ARBA00022692"/>
    </source>
</evidence>
<dbReference type="AlphaFoldDB" id="A0A4Q7ZQV2"/>
<dbReference type="EMBL" id="SHKY01000001">
    <property type="protein sequence ID" value="RZU53500.1"/>
    <property type="molecule type" value="Genomic_DNA"/>
</dbReference>
<dbReference type="GO" id="GO:0005524">
    <property type="term" value="F:ATP binding"/>
    <property type="evidence" value="ECO:0007669"/>
    <property type="project" value="UniProtKB-KW"/>
</dbReference>
<keyword evidence="5" id="KW-0547">Nucleotide-binding</keyword>
<sequence>MQTQRDHVHAHQFQMGRMSCALVLGDPDTAEHPSRRAWVGLLVGILVAVLVAAGFAGYGWLVPGGNKQWRAAGAIIVEKETGTRYVYLDGVLHPTLNLTSAMLIQGSRSRITLTSRNSLKGVPHGAPIGLPGAPQVLPTAQDLVRGPWLACLAGSVPGGPADGVGINLDPAAPFAALAGDRFTLVDGADSHYLVWRGRKHRITDQVVPVALGATNAEPARAPARWLDTLPDGDPIGVPEINGTGDGGPPVAGREYRVGQLFTQPSSGAEQLFVLRPDGLTAVSRTAFLLLKAGSRGDPVALEAADVVAAPRSGDRSLAGLLPDLDRARYDEPGDRVLCARQSPAGAQAVDTAVVFTDRAHSALRADGTPTVHARPGTGMVVLPVPVPPLQPLRDLCLVSDEGVRFRLPDNDTLSALRLAGTPPVPFPAELLTTVPEGPVLSRKAIATNRERVTS</sequence>
<keyword evidence="4 10" id="KW-0812">Transmembrane</keyword>
<dbReference type="GO" id="GO:0016787">
    <property type="term" value="F:hydrolase activity"/>
    <property type="evidence" value="ECO:0007669"/>
    <property type="project" value="UniProtKB-KW"/>
</dbReference>
<dbReference type="NCBIfam" id="TIGR03919">
    <property type="entry name" value="T7SS_EccB"/>
    <property type="match status" value="1"/>
</dbReference>
<feature type="transmembrane region" description="Helical" evidence="10">
    <location>
        <begin position="37"/>
        <end position="61"/>
    </location>
</feature>
<dbReference type="Pfam" id="PF05108">
    <property type="entry name" value="T7SS_ESX1_EccB"/>
    <property type="match status" value="1"/>
</dbReference>
<gene>
    <name evidence="11" type="ORF">EV385_5429</name>
</gene>
<dbReference type="PANTHER" id="PTHR40765:SF2">
    <property type="entry name" value="ESX-2 SECRETION SYSTEM ATPASE ECCB2"/>
    <property type="match status" value="1"/>
</dbReference>
<dbReference type="GO" id="GO:0005886">
    <property type="term" value="C:plasma membrane"/>
    <property type="evidence" value="ECO:0007669"/>
    <property type="project" value="UniProtKB-SubCell"/>
</dbReference>
<dbReference type="RefSeq" id="WP_130511984.1">
    <property type="nucleotide sequence ID" value="NZ_SHKY01000001.1"/>
</dbReference>
<dbReference type="InterPro" id="IPR007795">
    <property type="entry name" value="T7SS_EccB"/>
</dbReference>
<evidence type="ECO:0000256" key="8">
    <source>
        <dbReference type="ARBA" id="ARBA00022989"/>
    </source>
</evidence>
<keyword evidence="6" id="KW-0378">Hydrolase</keyword>